<dbReference type="PRINTS" id="PR00344">
    <property type="entry name" value="BCTRLSENSOR"/>
</dbReference>
<dbReference type="SUPFAM" id="SSF55874">
    <property type="entry name" value="ATPase domain of HSP90 chaperone/DNA topoisomerase II/histidine kinase"/>
    <property type="match status" value="1"/>
</dbReference>
<keyword evidence="3" id="KW-0597">Phosphoprotein</keyword>
<dbReference type="Gene3D" id="2.60.120.10">
    <property type="entry name" value="Jelly Rolls"/>
    <property type="match status" value="1"/>
</dbReference>
<dbReference type="SMART" id="SM00387">
    <property type="entry name" value="HATPase_c"/>
    <property type="match status" value="1"/>
</dbReference>
<dbReference type="Pfam" id="PF02518">
    <property type="entry name" value="HATPase_c"/>
    <property type="match status" value="1"/>
</dbReference>
<keyword evidence="5" id="KW-0808">Transferase</keyword>
<protein>
    <recommendedName>
        <fullName evidence="2">histidine kinase</fullName>
        <ecNumber evidence="2">2.7.13.3</ecNumber>
    </recommendedName>
</protein>
<evidence type="ECO:0000256" key="3">
    <source>
        <dbReference type="ARBA" id="ARBA00022553"/>
    </source>
</evidence>
<dbReference type="Proteomes" id="UP000292958">
    <property type="component" value="Unassembled WGS sequence"/>
</dbReference>
<dbReference type="EMBL" id="SHKW01000001">
    <property type="protein sequence ID" value="RZU42850.1"/>
    <property type="molecule type" value="Genomic_DNA"/>
</dbReference>
<dbReference type="PROSITE" id="PS50109">
    <property type="entry name" value="HIS_KIN"/>
    <property type="match status" value="1"/>
</dbReference>
<dbReference type="AlphaFoldDB" id="A0A4Q7YYI0"/>
<dbReference type="InterPro" id="IPR003594">
    <property type="entry name" value="HATPase_dom"/>
</dbReference>
<reference evidence="5 6" key="1">
    <citation type="submission" date="2019-02" db="EMBL/GenBank/DDBJ databases">
        <title>Genomic Encyclopedia of Archaeal and Bacterial Type Strains, Phase II (KMG-II): from individual species to whole genera.</title>
        <authorList>
            <person name="Goeker M."/>
        </authorList>
    </citation>
    <scope>NUCLEOTIDE SEQUENCE [LARGE SCALE GENOMIC DNA]</scope>
    <source>
        <strain evidence="5 6">DSM 18101</strain>
    </source>
</reference>
<dbReference type="InterPro" id="IPR014710">
    <property type="entry name" value="RmlC-like_jellyroll"/>
</dbReference>
<dbReference type="Gene3D" id="3.30.565.10">
    <property type="entry name" value="Histidine kinase-like ATPase, C-terminal domain"/>
    <property type="match status" value="1"/>
</dbReference>
<comment type="caution">
    <text evidence="5">The sequence shown here is derived from an EMBL/GenBank/DDBJ whole genome shotgun (WGS) entry which is preliminary data.</text>
</comment>
<name>A0A4Q7YYI0_9BACT</name>
<dbReference type="InterPro" id="IPR004358">
    <property type="entry name" value="Sig_transdc_His_kin-like_C"/>
</dbReference>
<keyword evidence="6" id="KW-1185">Reference proteome</keyword>
<feature type="domain" description="Histidine kinase" evidence="4">
    <location>
        <begin position="261"/>
        <end position="475"/>
    </location>
</feature>
<proteinExistence type="predicted"/>
<dbReference type="Gene3D" id="1.10.287.130">
    <property type="match status" value="1"/>
</dbReference>
<evidence type="ECO:0000256" key="2">
    <source>
        <dbReference type="ARBA" id="ARBA00012438"/>
    </source>
</evidence>
<dbReference type="PANTHER" id="PTHR43065">
    <property type="entry name" value="SENSOR HISTIDINE KINASE"/>
    <property type="match status" value="1"/>
</dbReference>
<dbReference type="CDD" id="cd00082">
    <property type="entry name" value="HisKA"/>
    <property type="match status" value="1"/>
</dbReference>
<dbReference type="InterPro" id="IPR000595">
    <property type="entry name" value="cNMP-bd_dom"/>
</dbReference>
<dbReference type="EC" id="2.7.13.3" evidence="2"/>
<gene>
    <name evidence="5" type="ORF">BDD14_4448</name>
</gene>
<dbReference type="InterPro" id="IPR005467">
    <property type="entry name" value="His_kinase_dom"/>
</dbReference>
<organism evidence="5 6">
    <name type="scientific">Edaphobacter modestus</name>
    <dbReference type="NCBI Taxonomy" id="388466"/>
    <lineage>
        <taxon>Bacteria</taxon>
        <taxon>Pseudomonadati</taxon>
        <taxon>Acidobacteriota</taxon>
        <taxon>Terriglobia</taxon>
        <taxon>Terriglobales</taxon>
        <taxon>Acidobacteriaceae</taxon>
        <taxon>Edaphobacter</taxon>
    </lineage>
</organism>
<sequence length="479" mass="52989">MATAPVEPTPVEEIVAALGLISPLDGLSTPEYEWLATHSTERVGPDGSLIFREDEPSHHMNIILSGDVIAHRRKSASVARFVGRTSRLTGKLPFSRMKTWGADGRTVGPVWVLDIHEDLFDEMLCAIPSMARRCVALLLDRVRDFTRMDEQAEKLLALGKLAANLSHELNNPASAAQRSAVSLSAELRETDQAKYRLGRLFHSEEELERYNSWVASARSHIHASAGFSLIPRSPLEASDYEEEMLRWLEKHEVATPWNIAPTLAEMRIPILMLDTLAAALNTETLSAAIATFASSLRVERMADTVVDSSGRIFELISAIRGYSFMDQAPIQDIDLPVSIENTLAMFRSRMAHVKIRLEFESNLPLVSAYGSELNQAWSALIENALDAMHDHGTLTISIRVSGQTAIVEFHDDGPGIEEGIQSRIFEPFFTTKPLGTAMGLGLDTVQRIVSKHSGSVAVDSKPHSTCFQVRIPINRLRAY</sequence>
<dbReference type="InterPro" id="IPR036890">
    <property type="entry name" value="HATPase_C_sf"/>
</dbReference>
<evidence type="ECO:0000259" key="4">
    <source>
        <dbReference type="PROSITE" id="PS50109"/>
    </source>
</evidence>
<dbReference type="SUPFAM" id="SSF51206">
    <property type="entry name" value="cAMP-binding domain-like"/>
    <property type="match status" value="1"/>
</dbReference>
<dbReference type="PANTHER" id="PTHR43065:SF48">
    <property type="entry name" value="HISTIDINE KINASE"/>
    <property type="match status" value="1"/>
</dbReference>
<evidence type="ECO:0000256" key="1">
    <source>
        <dbReference type="ARBA" id="ARBA00000085"/>
    </source>
</evidence>
<dbReference type="GO" id="GO:0000155">
    <property type="term" value="F:phosphorelay sensor kinase activity"/>
    <property type="evidence" value="ECO:0007669"/>
    <property type="project" value="InterPro"/>
</dbReference>
<comment type="catalytic activity">
    <reaction evidence="1">
        <text>ATP + protein L-histidine = ADP + protein N-phospho-L-histidine.</text>
        <dbReference type="EC" id="2.7.13.3"/>
    </reaction>
</comment>
<evidence type="ECO:0000313" key="6">
    <source>
        <dbReference type="Proteomes" id="UP000292958"/>
    </source>
</evidence>
<dbReference type="CDD" id="cd00038">
    <property type="entry name" value="CAP_ED"/>
    <property type="match status" value="1"/>
</dbReference>
<dbReference type="InterPro" id="IPR003661">
    <property type="entry name" value="HisK_dim/P_dom"/>
</dbReference>
<dbReference type="InterPro" id="IPR018490">
    <property type="entry name" value="cNMP-bd_dom_sf"/>
</dbReference>
<evidence type="ECO:0000313" key="5">
    <source>
        <dbReference type="EMBL" id="RZU42850.1"/>
    </source>
</evidence>
<keyword evidence="5" id="KW-0418">Kinase</keyword>
<accession>A0A4Q7YYI0</accession>